<proteinExistence type="predicted"/>
<feature type="signal peptide" evidence="1">
    <location>
        <begin position="1"/>
        <end position="18"/>
    </location>
</feature>
<evidence type="ECO:0000313" key="3">
    <source>
        <dbReference type="Proteomes" id="UP000298663"/>
    </source>
</evidence>
<keyword evidence="1" id="KW-0732">Signal</keyword>
<dbReference type="AlphaFoldDB" id="A0A4U5MKY2"/>
<name>A0A4U5MKY2_STECR</name>
<sequence length="75" mass="8458">MRFFVVFLLALLAPFAVSKEVSRLKPKPPVDVSEDPKGSGVRKICNAYHNYMDNFSDAAKCADIKRECPCKPHLF</sequence>
<organism evidence="2 3">
    <name type="scientific">Steinernema carpocapsae</name>
    <name type="common">Entomopathogenic nematode</name>
    <dbReference type="NCBI Taxonomy" id="34508"/>
    <lineage>
        <taxon>Eukaryota</taxon>
        <taxon>Metazoa</taxon>
        <taxon>Ecdysozoa</taxon>
        <taxon>Nematoda</taxon>
        <taxon>Chromadorea</taxon>
        <taxon>Rhabditida</taxon>
        <taxon>Tylenchina</taxon>
        <taxon>Panagrolaimomorpha</taxon>
        <taxon>Strongyloidoidea</taxon>
        <taxon>Steinernematidae</taxon>
        <taxon>Steinernema</taxon>
    </lineage>
</organism>
<keyword evidence="3" id="KW-1185">Reference proteome</keyword>
<protein>
    <submittedName>
        <fullName evidence="2">Uncharacterized protein</fullName>
    </submittedName>
</protein>
<evidence type="ECO:0000313" key="2">
    <source>
        <dbReference type="EMBL" id="TKR70071.1"/>
    </source>
</evidence>
<dbReference type="Proteomes" id="UP000298663">
    <property type="component" value="Unassembled WGS sequence"/>
</dbReference>
<reference evidence="2 3" key="1">
    <citation type="journal article" date="2015" name="Genome Biol.">
        <title>Comparative genomics of Steinernema reveals deeply conserved gene regulatory networks.</title>
        <authorList>
            <person name="Dillman A.R."/>
            <person name="Macchietto M."/>
            <person name="Porter C.F."/>
            <person name="Rogers A."/>
            <person name="Williams B."/>
            <person name="Antoshechkin I."/>
            <person name="Lee M.M."/>
            <person name="Goodwin Z."/>
            <person name="Lu X."/>
            <person name="Lewis E.E."/>
            <person name="Goodrich-Blair H."/>
            <person name="Stock S.P."/>
            <person name="Adams B.J."/>
            <person name="Sternberg P.W."/>
            <person name="Mortazavi A."/>
        </authorList>
    </citation>
    <scope>NUCLEOTIDE SEQUENCE [LARGE SCALE GENOMIC DNA]</scope>
    <source>
        <strain evidence="2 3">ALL</strain>
    </source>
</reference>
<evidence type="ECO:0000256" key="1">
    <source>
        <dbReference type="SAM" id="SignalP"/>
    </source>
</evidence>
<dbReference type="EMBL" id="AZBU02000007">
    <property type="protein sequence ID" value="TKR70071.1"/>
    <property type="molecule type" value="Genomic_DNA"/>
</dbReference>
<feature type="chain" id="PRO_5020691929" evidence="1">
    <location>
        <begin position="19"/>
        <end position="75"/>
    </location>
</feature>
<gene>
    <name evidence="2" type="ORF">L596_022139</name>
</gene>
<accession>A0A4U5MKY2</accession>
<reference evidence="2 3" key="2">
    <citation type="journal article" date="2019" name="G3 (Bethesda)">
        <title>Hybrid Assembly of the Genome of the Entomopathogenic Nematode Steinernema carpocapsae Identifies the X-Chromosome.</title>
        <authorList>
            <person name="Serra L."/>
            <person name="Macchietto M."/>
            <person name="Macias-Munoz A."/>
            <person name="McGill C.J."/>
            <person name="Rodriguez I.M."/>
            <person name="Rodriguez B."/>
            <person name="Murad R."/>
            <person name="Mortazavi A."/>
        </authorList>
    </citation>
    <scope>NUCLEOTIDE SEQUENCE [LARGE SCALE GENOMIC DNA]</scope>
    <source>
        <strain evidence="2 3">ALL</strain>
    </source>
</reference>
<comment type="caution">
    <text evidence="2">The sequence shown here is derived from an EMBL/GenBank/DDBJ whole genome shotgun (WGS) entry which is preliminary data.</text>
</comment>